<dbReference type="RefSeq" id="WP_379931154.1">
    <property type="nucleotide sequence ID" value="NZ_JBHUMM010000045.1"/>
</dbReference>
<keyword evidence="4" id="KW-1185">Reference proteome</keyword>
<dbReference type="GO" id="GO:0006508">
    <property type="term" value="P:proteolysis"/>
    <property type="evidence" value="ECO:0007669"/>
    <property type="project" value="UniProtKB-KW"/>
</dbReference>
<keyword evidence="1" id="KW-0472">Membrane</keyword>
<dbReference type="Proteomes" id="UP001597497">
    <property type="component" value="Unassembled WGS sequence"/>
</dbReference>
<dbReference type="InterPro" id="IPR012340">
    <property type="entry name" value="NA-bd_OB-fold"/>
</dbReference>
<evidence type="ECO:0000256" key="1">
    <source>
        <dbReference type="SAM" id="Phobius"/>
    </source>
</evidence>
<sequence length="176" mass="19053">MLELYWICFIFGVGFVLVTVIFGDVLGGFMDGIMDALSMDGVDFLQPMVLVGGITCFGGLGILLTQMTSLGAAQTAILSFCGSIGVSACTYFFYVKPMARAENSTSYQQQDLVGRLGEVSVTIPKKGWGEVILSTGTGRTNEIAASFDEEELGEGTKVVIIEIRDRTLYVSKWEEL</sequence>
<evidence type="ECO:0000259" key="2">
    <source>
        <dbReference type="Pfam" id="PF25842"/>
    </source>
</evidence>
<feature type="transmembrane region" description="Helical" evidence="1">
    <location>
        <begin position="76"/>
        <end position="94"/>
    </location>
</feature>
<accession>A0ABW5RF46</accession>
<keyword evidence="1" id="KW-0812">Transmembrane</keyword>
<proteinExistence type="predicted"/>
<keyword evidence="3" id="KW-0378">Hydrolase</keyword>
<reference evidence="4" key="1">
    <citation type="journal article" date="2019" name="Int. J. Syst. Evol. Microbiol.">
        <title>The Global Catalogue of Microorganisms (GCM) 10K type strain sequencing project: providing services to taxonomists for standard genome sequencing and annotation.</title>
        <authorList>
            <consortium name="The Broad Institute Genomics Platform"/>
            <consortium name="The Broad Institute Genome Sequencing Center for Infectious Disease"/>
            <person name="Wu L."/>
            <person name="Ma J."/>
        </authorList>
    </citation>
    <scope>NUCLEOTIDE SEQUENCE [LARGE SCALE GENOMIC DNA]</scope>
    <source>
        <strain evidence="4">KCTC 33676</strain>
    </source>
</reference>
<feature type="domain" description="Membrane protein NfeD2 N-terminal transmembrane" evidence="2">
    <location>
        <begin position="3"/>
        <end position="103"/>
    </location>
</feature>
<protein>
    <submittedName>
        <fullName evidence="3">Protease</fullName>
    </submittedName>
</protein>
<dbReference type="InterPro" id="IPR058653">
    <property type="entry name" value="NfeD2_TM"/>
</dbReference>
<gene>
    <name evidence="3" type="ORF">ACFSUC_18620</name>
</gene>
<feature type="transmembrane region" description="Helical" evidence="1">
    <location>
        <begin position="7"/>
        <end position="29"/>
    </location>
</feature>
<dbReference type="Pfam" id="PF25842">
    <property type="entry name" value="NfeD_TM"/>
    <property type="match status" value="1"/>
</dbReference>
<feature type="transmembrane region" description="Helical" evidence="1">
    <location>
        <begin position="44"/>
        <end position="64"/>
    </location>
</feature>
<dbReference type="GO" id="GO:0008233">
    <property type="term" value="F:peptidase activity"/>
    <property type="evidence" value="ECO:0007669"/>
    <property type="project" value="UniProtKB-KW"/>
</dbReference>
<dbReference type="Gene3D" id="2.40.50.140">
    <property type="entry name" value="Nucleic acid-binding proteins"/>
    <property type="match status" value="1"/>
</dbReference>
<name>A0ABW5RF46_9BACL</name>
<keyword evidence="3" id="KW-0645">Protease</keyword>
<organism evidence="3 4">
    <name type="scientific">Marinicrinis sediminis</name>
    <dbReference type="NCBI Taxonomy" id="1652465"/>
    <lineage>
        <taxon>Bacteria</taxon>
        <taxon>Bacillati</taxon>
        <taxon>Bacillota</taxon>
        <taxon>Bacilli</taxon>
        <taxon>Bacillales</taxon>
        <taxon>Paenibacillaceae</taxon>
    </lineage>
</organism>
<comment type="caution">
    <text evidence="3">The sequence shown here is derived from an EMBL/GenBank/DDBJ whole genome shotgun (WGS) entry which is preliminary data.</text>
</comment>
<evidence type="ECO:0000313" key="3">
    <source>
        <dbReference type="EMBL" id="MFD2673567.1"/>
    </source>
</evidence>
<keyword evidence="1" id="KW-1133">Transmembrane helix</keyword>
<evidence type="ECO:0000313" key="4">
    <source>
        <dbReference type="Proteomes" id="UP001597497"/>
    </source>
</evidence>
<dbReference type="EMBL" id="JBHUMM010000045">
    <property type="protein sequence ID" value="MFD2673567.1"/>
    <property type="molecule type" value="Genomic_DNA"/>
</dbReference>